<evidence type="ECO:0000313" key="8">
    <source>
        <dbReference type="Proteomes" id="UP000199439"/>
    </source>
</evidence>
<dbReference type="SUPFAM" id="SSF55729">
    <property type="entry name" value="Acyl-CoA N-acyltransferases (Nat)"/>
    <property type="match status" value="2"/>
</dbReference>
<dbReference type="STRING" id="870482.SAMN04487987_110109"/>
<protein>
    <submittedName>
        <fullName evidence="7">FemAB family protein</fullName>
    </submittedName>
</protein>
<dbReference type="PANTHER" id="PTHR36174">
    <property type="entry name" value="LIPID II:GLYCINE GLYCYLTRANSFERASE"/>
    <property type="match status" value="1"/>
</dbReference>
<evidence type="ECO:0000256" key="3">
    <source>
        <dbReference type="ARBA" id="ARBA00022960"/>
    </source>
</evidence>
<keyword evidence="8" id="KW-1185">Reference proteome</keyword>
<dbReference type="InterPro" id="IPR016181">
    <property type="entry name" value="Acyl_CoA_acyltransferase"/>
</dbReference>
<dbReference type="GO" id="GO:0008360">
    <property type="term" value="P:regulation of cell shape"/>
    <property type="evidence" value="ECO:0007669"/>
    <property type="project" value="UniProtKB-KW"/>
</dbReference>
<proteinExistence type="inferred from homology"/>
<name>A0A1I1RMI3_9FLAO</name>
<dbReference type="GO" id="GO:0071555">
    <property type="term" value="P:cell wall organization"/>
    <property type="evidence" value="ECO:0007669"/>
    <property type="project" value="UniProtKB-KW"/>
</dbReference>
<evidence type="ECO:0000256" key="5">
    <source>
        <dbReference type="ARBA" id="ARBA00023315"/>
    </source>
</evidence>
<dbReference type="InterPro" id="IPR003447">
    <property type="entry name" value="FEMABX"/>
</dbReference>
<accession>A0A1I1RMI3</accession>
<dbReference type="PROSITE" id="PS51191">
    <property type="entry name" value="FEMABX"/>
    <property type="match status" value="1"/>
</dbReference>
<dbReference type="GO" id="GO:0016755">
    <property type="term" value="F:aminoacyltransferase activity"/>
    <property type="evidence" value="ECO:0007669"/>
    <property type="project" value="InterPro"/>
</dbReference>
<evidence type="ECO:0000256" key="2">
    <source>
        <dbReference type="ARBA" id="ARBA00022679"/>
    </source>
</evidence>
<dbReference type="GO" id="GO:0009252">
    <property type="term" value="P:peptidoglycan biosynthetic process"/>
    <property type="evidence" value="ECO:0007669"/>
    <property type="project" value="UniProtKB-KW"/>
</dbReference>
<keyword evidence="4" id="KW-0573">Peptidoglycan synthesis</keyword>
<keyword evidence="6" id="KW-0961">Cell wall biogenesis/degradation</keyword>
<dbReference type="Pfam" id="PF02388">
    <property type="entry name" value="FemAB"/>
    <property type="match status" value="2"/>
</dbReference>
<dbReference type="AlphaFoldDB" id="A0A1I1RMI3"/>
<dbReference type="PANTHER" id="PTHR36174:SF1">
    <property type="entry name" value="LIPID II:GLYCINE GLYCYLTRANSFERASE"/>
    <property type="match status" value="1"/>
</dbReference>
<keyword evidence="5" id="KW-0012">Acyltransferase</keyword>
<dbReference type="EMBL" id="FOMI01000010">
    <property type="protein sequence ID" value="SFD35494.1"/>
    <property type="molecule type" value="Genomic_DNA"/>
</dbReference>
<keyword evidence="2" id="KW-0808">Transferase</keyword>
<comment type="similarity">
    <text evidence="1">Belongs to the FemABX family.</text>
</comment>
<sequence length="360" mass="42044">MYKFTWTKKESDFKEWNQFLVSTPQGHYSQISHWLKSYKSYGFDYDLLIVRNEENKIIGGLGVVISKFSFLKLCSCSCGPIVKKDYTFLVEELIEHFKNRAIAINATCCQIMIPILKFKNKNIEPHCLDIKLKKCLATSNRGNIIKSVAIVNGFREVKIDNTNNNIEEDILKTFNKNTRRNIKRAYKNELIIKYAKTINEIKNAYRIIELNAKTQGYPLRSWEDFKDTLIEMVNDDICLIPVCLKNEVIKGALIVIQTGKRLTYISGGTIREKEDLKTGHFLHYEMIKLSIKKKYNFYDISVGGSKGVTKFKEGFGGNHVKFNEPLYWVLNKEKFYIYEKTIPYLKKHKKTISKIIKFFK</sequence>
<dbReference type="Proteomes" id="UP000199439">
    <property type="component" value="Unassembled WGS sequence"/>
</dbReference>
<dbReference type="RefSeq" id="WP_092853303.1">
    <property type="nucleotide sequence ID" value="NZ_FOMI01000010.1"/>
</dbReference>
<organism evidence="7 8">
    <name type="scientific">Algibacter pectinivorans</name>
    <dbReference type="NCBI Taxonomy" id="870482"/>
    <lineage>
        <taxon>Bacteria</taxon>
        <taxon>Pseudomonadati</taxon>
        <taxon>Bacteroidota</taxon>
        <taxon>Flavobacteriia</taxon>
        <taxon>Flavobacteriales</taxon>
        <taxon>Flavobacteriaceae</taxon>
        <taxon>Algibacter</taxon>
    </lineage>
</organism>
<evidence type="ECO:0000256" key="4">
    <source>
        <dbReference type="ARBA" id="ARBA00022984"/>
    </source>
</evidence>
<keyword evidence="3" id="KW-0133">Cell shape</keyword>
<dbReference type="InterPro" id="IPR050644">
    <property type="entry name" value="PG_Glycine_Bridge_Synth"/>
</dbReference>
<gene>
    <name evidence="7" type="ORF">SAMN04487987_110109</name>
</gene>
<evidence type="ECO:0000256" key="6">
    <source>
        <dbReference type="ARBA" id="ARBA00023316"/>
    </source>
</evidence>
<reference evidence="8" key="1">
    <citation type="submission" date="2016-10" db="EMBL/GenBank/DDBJ databases">
        <authorList>
            <person name="Varghese N."/>
            <person name="Submissions S."/>
        </authorList>
    </citation>
    <scope>NUCLEOTIDE SEQUENCE [LARGE SCALE GENOMIC DNA]</scope>
    <source>
        <strain evidence="8">DSM 25730</strain>
    </source>
</reference>
<dbReference type="Gene3D" id="3.40.630.30">
    <property type="match status" value="2"/>
</dbReference>
<dbReference type="OrthoDB" id="1112315at2"/>
<evidence type="ECO:0000256" key="1">
    <source>
        <dbReference type="ARBA" id="ARBA00009943"/>
    </source>
</evidence>
<evidence type="ECO:0000313" key="7">
    <source>
        <dbReference type="EMBL" id="SFD35494.1"/>
    </source>
</evidence>